<evidence type="ECO:0000259" key="1">
    <source>
        <dbReference type="Pfam" id="PF14021"/>
    </source>
</evidence>
<evidence type="ECO:0000313" key="4">
    <source>
        <dbReference type="Proteomes" id="UP000324326"/>
    </source>
</evidence>
<comment type="caution">
    <text evidence="3">The sequence shown here is derived from an EMBL/GenBank/DDBJ whole genome shotgun (WGS) entry which is preliminary data.</text>
</comment>
<name>A0A5M8RT11_9BACI</name>
<protein>
    <submittedName>
        <fullName evidence="3">DUF4237 domain-containing protein</fullName>
    </submittedName>
</protein>
<evidence type="ECO:0000313" key="3">
    <source>
        <dbReference type="EMBL" id="KAA6450393.1"/>
    </source>
</evidence>
<feature type="domain" description="Toxin/Nuclease N-terminal" evidence="2">
    <location>
        <begin position="23"/>
        <end position="74"/>
    </location>
</feature>
<dbReference type="PANTHER" id="PTHR42059:SF1">
    <property type="entry name" value="TNT DOMAIN-CONTAINING PROTEIN"/>
    <property type="match status" value="1"/>
</dbReference>
<dbReference type="EMBL" id="QSND01000002">
    <property type="protein sequence ID" value="KAA6450393.1"/>
    <property type="molecule type" value="Genomic_DNA"/>
</dbReference>
<dbReference type="InterPro" id="IPR053024">
    <property type="entry name" value="Fungal_surface_NADase"/>
</dbReference>
<dbReference type="InterPro" id="IPR025331">
    <property type="entry name" value="TNT"/>
</dbReference>
<dbReference type="RefSeq" id="WP_148956381.1">
    <property type="nucleotide sequence ID" value="NZ_QSND01000002.1"/>
</dbReference>
<sequence>MKTNNKLNDAGFAIKKQFAKSTDTLTDIARGTEAQGSVLARKGTDFHGSVKDAHKASKSKIQDSISRIEKDIEKGSGRAVKEVSKADKAKLEGWAYPPSEEKYLKYKEVYDNPKYYDQETGNINWPPNNGFEGEPVKMKLEEGRLIDRYGGPGGSFFSPEGIPYEQRALALHSDEADYYVYRVLEDFEVTGGKIAPWFDRPGGGIQYIKYHDNGKTYSIEELVQEELIELVSVKKGV</sequence>
<reference evidence="3 4" key="1">
    <citation type="submission" date="2018-08" db="EMBL/GenBank/DDBJ databases">
        <title>Bacillus phenotypic plasticity.</title>
        <authorList>
            <person name="Hurtado E."/>
        </authorList>
    </citation>
    <scope>NUCLEOTIDE SEQUENCE [LARGE SCALE GENOMIC DNA]</scope>
    <source>
        <strain evidence="3 4">427</strain>
    </source>
</reference>
<dbReference type="GO" id="GO:0050135">
    <property type="term" value="F:NADP+ nucleosidase activity"/>
    <property type="evidence" value="ECO:0007669"/>
    <property type="project" value="InterPro"/>
</dbReference>
<dbReference type="PANTHER" id="PTHR42059">
    <property type="entry name" value="TNT DOMAIN-CONTAINING PROTEIN"/>
    <property type="match status" value="1"/>
</dbReference>
<dbReference type="Proteomes" id="UP000324326">
    <property type="component" value="Unassembled WGS sequence"/>
</dbReference>
<organism evidence="3 4">
    <name type="scientific">Bacillus swezeyi</name>
    <dbReference type="NCBI Taxonomy" id="1925020"/>
    <lineage>
        <taxon>Bacteria</taxon>
        <taxon>Bacillati</taxon>
        <taxon>Bacillota</taxon>
        <taxon>Bacilli</taxon>
        <taxon>Bacillales</taxon>
        <taxon>Bacillaceae</taxon>
        <taxon>Bacillus</taxon>
    </lineage>
</organism>
<dbReference type="AlphaFoldDB" id="A0A5M8RT11"/>
<evidence type="ECO:0000259" key="2">
    <source>
        <dbReference type="Pfam" id="PF14448"/>
    </source>
</evidence>
<dbReference type="Pfam" id="PF14448">
    <property type="entry name" value="Nuc_N"/>
    <property type="match status" value="1"/>
</dbReference>
<dbReference type="Pfam" id="PF14021">
    <property type="entry name" value="TNT"/>
    <property type="match status" value="1"/>
</dbReference>
<gene>
    <name evidence="3" type="ORF">DX927_05810</name>
</gene>
<proteinExistence type="predicted"/>
<accession>A0A5M8RT11</accession>
<dbReference type="InterPro" id="IPR027803">
    <property type="entry name" value="Toxin/Nuc_N"/>
</dbReference>
<feature type="domain" description="TNT" evidence="1">
    <location>
        <begin position="140"/>
        <end position="229"/>
    </location>
</feature>